<feature type="transmembrane region" description="Helical" evidence="7">
    <location>
        <begin position="262"/>
        <end position="287"/>
    </location>
</feature>
<reference evidence="8 9" key="1">
    <citation type="submission" date="2024-04" db="EMBL/GenBank/DDBJ databases">
        <authorList>
            <person name="Fracassetti M."/>
        </authorList>
    </citation>
    <scope>NUCLEOTIDE SEQUENCE [LARGE SCALE GENOMIC DNA]</scope>
</reference>
<evidence type="ECO:0000256" key="3">
    <source>
        <dbReference type="ARBA" id="ARBA00009458"/>
    </source>
</evidence>
<comment type="similarity">
    <text evidence="2">Belongs to the major facilitator superfamily. Proton-dependent oligopeptide transporter (POT/PTR) (TC 2.A.17) family.</text>
</comment>
<dbReference type="Proteomes" id="UP001497516">
    <property type="component" value="Chromosome 7"/>
</dbReference>
<feature type="transmembrane region" description="Helical" evidence="7">
    <location>
        <begin position="389"/>
        <end position="411"/>
    </location>
</feature>
<dbReference type="GO" id="GO:0016020">
    <property type="term" value="C:membrane"/>
    <property type="evidence" value="ECO:0007669"/>
    <property type="project" value="UniProtKB-SubCell"/>
</dbReference>
<evidence type="ECO:0000256" key="4">
    <source>
        <dbReference type="ARBA" id="ARBA00022692"/>
    </source>
</evidence>
<keyword evidence="4 7" id="KW-0812">Transmembrane</keyword>
<gene>
    <name evidence="8" type="ORF">LTRI10_LOCUS40902</name>
</gene>
<keyword evidence="9" id="KW-1185">Reference proteome</keyword>
<feature type="transmembrane region" description="Helical" evidence="7">
    <location>
        <begin position="143"/>
        <end position="162"/>
    </location>
</feature>
<accession>A0AAV2FR23</accession>
<dbReference type="Pfam" id="PF00854">
    <property type="entry name" value="PTR2"/>
    <property type="match status" value="1"/>
</dbReference>
<feature type="transmembrane region" description="Helical" evidence="7">
    <location>
        <begin position="233"/>
        <end position="256"/>
    </location>
</feature>
<keyword evidence="5 7" id="KW-1133">Transmembrane helix</keyword>
<name>A0AAV2FR23_9ROSI</name>
<feature type="transmembrane region" description="Helical" evidence="7">
    <location>
        <begin position="192"/>
        <end position="212"/>
    </location>
</feature>
<protein>
    <submittedName>
        <fullName evidence="8">Uncharacterized protein</fullName>
    </submittedName>
</protein>
<evidence type="ECO:0000256" key="7">
    <source>
        <dbReference type="SAM" id="Phobius"/>
    </source>
</evidence>
<dbReference type="PROSITE" id="PS01258">
    <property type="entry name" value="BH2"/>
    <property type="match status" value="1"/>
</dbReference>
<dbReference type="InterPro" id="IPR036259">
    <property type="entry name" value="MFS_trans_sf"/>
</dbReference>
<dbReference type="SUPFAM" id="SSF103473">
    <property type="entry name" value="MFS general substrate transporter"/>
    <property type="match status" value="1"/>
</dbReference>
<evidence type="ECO:0000313" key="9">
    <source>
        <dbReference type="Proteomes" id="UP001497516"/>
    </source>
</evidence>
<organism evidence="8 9">
    <name type="scientific">Linum trigynum</name>
    <dbReference type="NCBI Taxonomy" id="586398"/>
    <lineage>
        <taxon>Eukaryota</taxon>
        <taxon>Viridiplantae</taxon>
        <taxon>Streptophyta</taxon>
        <taxon>Embryophyta</taxon>
        <taxon>Tracheophyta</taxon>
        <taxon>Spermatophyta</taxon>
        <taxon>Magnoliopsida</taxon>
        <taxon>eudicotyledons</taxon>
        <taxon>Gunneridae</taxon>
        <taxon>Pentapetalae</taxon>
        <taxon>rosids</taxon>
        <taxon>fabids</taxon>
        <taxon>Malpighiales</taxon>
        <taxon>Linaceae</taxon>
        <taxon>Linum</taxon>
    </lineage>
</organism>
<feature type="transmembrane region" description="Helical" evidence="7">
    <location>
        <begin position="118"/>
        <end position="136"/>
    </location>
</feature>
<feature type="transmembrane region" description="Helical" evidence="7">
    <location>
        <begin position="79"/>
        <end position="103"/>
    </location>
</feature>
<dbReference type="Gene3D" id="1.20.1250.20">
    <property type="entry name" value="MFS general substrate transporter like domains"/>
    <property type="match status" value="1"/>
</dbReference>
<comment type="similarity">
    <text evidence="3">Belongs to the Bcl-2 family.</text>
</comment>
<feature type="transmembrane region" description="Helical" evidence="7">
    <location>
        <begin position="604"/>
        <end position="623"/>
    </location>
</feature>
<evidence type="ECO:0000256" key="2">
    <source>
        <dbReference type="ARBA" id="ARBA00005982"/>
    </source>
</evidence>
<dbReference type="InterPro" id="IPR020726">
    <property type="entry name" value="Bcl2_BH2_motif_CS"/>
</dbReference>
<feature type="transmembrane region" description="Helical" evidence="7">
    <location>
        <begin position="557"/>
        <end position="578"/>
    </location>
</feature>
<keyword evidence="6 7" id="KW-0472">Membrane</keyword>
<comment type="subcellular location">
    <subcellularLocation>
        <location evidence="1">Membrane</location>
        <topology evidence="1">Multi-pass membrane protein</topology>
    </subcellularLocation>
</comment>
<dbReference type="GO" id="GO:0022857">
    <property type="term" value="F:transmembrane transporter activity"/>
    <property type="evidence" value="ECO:0007669"/>
    <property type="project" value="InterPro"/>
</dbReference>
<feature type="transmembrane region" description="Helical" evidence="7">
    <location>
        <begin position="520"/>
        <end position="545"/>
    </location>
</feature>
<sequence length="657" mass="73255">MHQWRLPILRNILFAHKWSPKSNARETHPGHHLWSFCQNKQQGKPAQTTMEKHEVVEGKVDWKGRPAQRHKHGGTRTSYFILVGLACENMATVALAVNLVTYFNGIMHMEVAEAANQLTNYMGASNILAILFAILADTYIGRLRAVIFSACLEMLGLALLAIQAHHPKMKPPTCNVFNPADHCEKVEGGNAAYLYASLYLLAAGSAGLKASLPAHGADQFDEKDPKEARQRSGFFNYLLLAACSGGAISLTLLVWIQDHRGWDIGFGFGCIGVAFGILMILIGLPWYRIQLIEGSTALTEIVQVYVAAYRNIKLQLPEDPSELYEISKDKEAAMEVEFLAHREIFKFLDKAAINQPLPETAKDHSPATLQKPPNPWRLIRVTQVENAKIVLGMLPMFFCTIIMTLCLAPLQTFSIVQGLTMDPTITKSIKIPPATLPVIPILFLMILVPIYNHLFVPLIRKLTGHPTGITHLQRIGVGLTLSCLSMTAASIMEVKRKAVARDHGMLDALPKSQPLPISTLWLSIQFFIFGVADMFTYVGLLEFFYSEAPRALKSMSTSLLWNSMALGYFLSTILVKLVNRATKDRTRSGGWLAGNNINRNHLNLFYLLLAILSLINFCIYVVVARRYEYRPQSHPVEASKVRVDSNEKPAAKIKVEN</sequence>
<feature type="transmembrane region" description="Helical" evidence="7">
    <location>
        <begin position="431"/>
        <end position="451"/>
    </location>
</feature>
<dbReference type="AlphaFoldDB" id="A0AAV2FR23"/>
<evidence type="ECO:0000256" key="6">
    <source>
        <dbReference type="ARBA" id="ARBA00023136"/>
    </source>
</evidence>
<evidence type="ECO:0000256" key="1">
    <source>
        <dbReference type="ARBA" id="ARBA00004141"/>
    </source>
</evidence>
<dbReference type="EMBL" id="OZ034820">
    <property type="protein sequence ID" value="CAL1400799.1"/>
    <property type="molecule type" value="Genomic_DNA"/>
</dbReference>
<evidence type="ECO:0000256" key="5">
    <source>
        <dbReference type="ARBA" id="ARBA00022989"/>
    </source>
</evidence>
<proteinExistence type="inferred from homology"/>
<dbReference type="InterPro" id="IPR000109">
    <property type="entry name" value="POT_fam"/>
</dbReference>
<dbReference type="PANTHER" id="PTHR11654">
    <property type="entry name" value="OLIGOPEPTIDE TRANSPORTER-RELATED"/>
    <property type="match status" value="1"/>
</dbReference>
<evidence type="ECO:0000313" key="8">
    <source>
        <dbReference type="EMBL" id="CAL1400799.1"/>
    </source>
</evidence>